<dbReference type="GO" id="GO:0046872">
    <property type="term" value="F:metal ion binding"/>
    <property type="evidence" value="ECO:0007669"/>
    <property type="project" value="UniProtKB-KW"/>
</dbReference>
<evidence type="ECO:0000256" key="1">
    <source>
        <dbReference type="ARBA" id="ARBA00022714"/>
    </source>
</evidence>
<organism evidence="6 7">
    <name type="scientific">Botrimarina hoheduenensis</name>
    <dbReference type="NCBI Taxonomy" id="2528000"/>
    <lineage>
        <taxon>Bacteria</taxon>
        <taxon>Pseudomonadati</taxon>
        <taxon>Planctomycetota</taxon>
        <taxon>Planctomycetia</taxon>
        <taxon>Pirellulales</taxon>
        <taxon>Lacipirellulaceae</taxon>
        <taxon>Botrimarina</taxon>
    </lineage>
</organism>
<evidence type="ECO:0000313" key="6">
    <source>
        <dbReference type="EMBL" id="TWT40246.1"/>
    </source>
</evidence>
<dbReference type="AlphaFoldDB" id="A0A5C5VNJ1"/>
<keyword evidence="2" id="KW-0479">Metal-binding</keyword>
<keyword evidence="7" id="KW-1185">Reference proteome</keyword>
<dbReference type="PANTHER" id="PTHR21496:SF23">
    <property type="entry name" value="3-PHENYLPROPIONATE_CINNAMIC ACID DIOXYGENASE FERREDOXIN SUBUNIT"/>
    <property type="match status" value="1"/>
</dbReference>
<dbReference type="InterPro" id="IPR017941">
    <property type="entry name" value="Rieske_2Fe-2S"/>
</dbReference>
<keyword evidence="4" id="KW-0411">Iron-sulfur</keyword>
<dbReference type="GO" id="GO:0051537">
    <property type="term" value="F:2 iron, 2 sulfur cluster binding"/>
    <property type="evidence" value="ECO:0007669"/>
    <property type="project" value="UniProtKB-KW"/>
</dbReference>
<dbReference type="EMBL" id="SJPH01000012">
    <property type="protein sequence ID" value="TWT40246.1"/>
    <property type="molecule type" value="Genomic_DNA"/>
</dbReference>
<dbReference type="GO" id="GO:0051213">
    <property type="term" value="F:dioxygenase activity"/>
    <property type="evidence" value="ECO:0007669"/>
    <property type="project" value="UniProtKB-KW"/>
</dbReference>
<dbReference type="PROSITE" id="PS51296">
    <property type="entry name" value="RIESKE"/>
    <property type="match status" value="1"/>
</dbReference>
<protein>
    <submittedName>
        <fullName evidence="6">Naphthalene 1,2-dioxygenase system ferredoxin subunit</fullName>
    </submittedName>
</protein>
<keyword evidence="6" id="KW-0560">Oxidoreductase</keyword>
<sequence>MEVVIGTTVIALAHAEGAIFAIDGICAHQGGPLGKARLEGCQLTCPWHGWQYDLATGKQLLSRTIAQRVFSTRVVGDTIQVRLPPIG</sequence>
<evidence type="ECO:0000313" key="7">
    <source>
        <dbReference type="Proteomes" id="UP000318995"/>
    </source>
</evidence>
<evidence type="ECO:0000256" key="3">
    <source>
        <dbReference type="ARBA" id="ARBA00023004"/>
    </source>
</evidence>
<keyword evidence="1" id="KW-0001">2Fe-2S</keyword>
<dbReference type="CDD" id="cd03467">
    <property type="entry name" value="Rieske"/>
    <property type="match status" value="1"/>
</dbReference>
<keyword evidence="6" id="KW-0223">Dioxygenase</keyword>
<dbReference type="Pfam" id="PF00355">
    <property type="entry name" value="Rieske"/>
    <property type="match status" value="1"/>
</dbReference>
<dbReference type="InterPro" id="IPR036922">
    <property type="entry name" value="Rieske_2Fe-2S_sf"/>
</dbReference>
<feature type="domain" description="Rieske" evidence="5">
    <location>
        <begin position="1"/>
        <end position="81"/>
    </location>
</feature>
<evidence type="ECO:0000256" key="2">
    <source>
        <dbReference type="ARBA" id="ARBA00022723"/>
    </source>
</evidence>
<evidence type="ECO:0000256" key="4">
    <source>
        <dbReference type="ARBA" id="ARBA00023014"/>
    </source>
</evidence>
<evidence type="ECO:0000259" key="5">
    <source>
        <dbReference type="PROSITE" id="PS51296"/>
    </source>
</evidence>
<dbReference type="PANTHER" id="PTHR21496">
    <property type="entry name" value="FERREDOXIN-RELATED"/>
    <property type="match status" value="1"/>
</dbReference>
<name>A0A5C5VNJ1_9BACT</name>
<accession>A0A5C5VNJ1</accession>
<proteinExistence type="predicted"/>
<dbReference type="Proteomes" id="UP000318995">
    <property type="component" value="Unassembled WGS sequence"/>
</dbReference>
<dbReference type="SUPFAM" id="SSF50022">
    <property type="entry name" value="ISP domain"/>
    <property type="match status" value="1"/>
</dbReference>
<dbReference type="Gene3D" id="2.102.10.10">
    <property type="entry name" value="Rieske [2Fe-2S] iron-sulphur domain"/>
    <property type="match status" value="1"/>
</dbReference>
<comment type="caution">
    <text evidence="6">The sequence shown here is derived from an EMBL/GenBank/DDBJ whole genome shotgun (WGS) entry which is preliminary data.</text>
</comment>
<reference evidence="6 7" key="1">
    <citation type="submission" date="2019-02" db="EMBL/GenBank/DDBJ databases">
        <title>Deep-cultivation of Planctomycetes and their phenomic and genomic characterization uncovers novel biology.</title>
        <authorList>
            <person name="Wiegand S."/>
            <person name="Jogler M."/>
            <person name="Boedeker C."/>
            <person name="Pinto D."/>
            <person name="Vollmers J."/>
            <person name="Rivas-Marin E."/>
            <person name="Kohn T."/>
            <person name="Peeters S.H."/>
            <person name="Heuer A."/>
            <person name="Rast P."/>
            <person name="Oberbeckmann S."/>
            <person name="Bunk B."/>
            <person name="Jeske O."/>
            <person name="Meyerdierks A."/>
            <person name="Storesund J.E."/>
            <person name="Kallscheuer N."/>
            <person name="Luecker S."/>
            <person name="Lage O.M."/>
            <person name="Pohl T."/>
            <person name="Merkel B.J."/>
            <person name="Hornburger P."/>
            <person name="Mueller R.-W."/>
            <person name="Bruemmer F."/>
            <person name="Labrenz M."/>
            <person name="Spormann A.M."/>
            <person name="Op Den Camp H."/>
            <person name="Overmann J."/>
            <person name="Amann R."/>
            <person name="Jetten M.S.M."/>
            <person name="Mascher T."/>
            <person name="Medema M.H."/>
            <person name="Devos D.P."/>
            <person name="Kaster A.-K."/>
            <person name="Ovreas L."/>
            <person name="Rohde M."/>
            <person name="Galperin M.Y."/>
            <person name="Jogler C."/>
        </authorList>
    </citation>
    <scope>NUCLEOTIDE SEQUENCE [LARGE SCALE GENOMIC DNA]</scope>
    <source>
        <strain evidence="6 7">Pla111</strain>
    </source>
</reference>
<gene>
    <name evidence="6" type="primary">ndoA</name>
    <name evidence="6" type="ORF">Pla111_33780</name>
</gene>
<keyword evidence="3" id="KW-0408">Iron</keyword>